<sequence>MASRSYEMDMCSGPLPGKILRFAIPLMLSSILQLLFNAADVIVVGRFAGSTSLAAVGSTGALINLLTNVFLGLSIGTNVLVARYFGARQEKNIHETIHTSMMIALIGGGILVVLGLLLARPLLEVMGTPEDVLDKAALYMRIIFVGCPAMMMYNFGSAVLRAVGDTKRPLYYLTVAGILNIVLNLFFVIVFNMDVAGVALATIISQCLSMALVINCLRKEEGALKFSFRKMKIHREKFKAILQIGLPAGLQGAIFSVSNVLIQSSVNSFGSIAMAGNTAASNIEGFVYVAMNSMYQSAISFTGQNMGAQKYKRVNKILYVCQGYVCLFGITLGLLAYFFGTVLLGFYTNDPEVIQYGLLRMSIICPTYFTCGIMDTMVGSLRGMGYSVIPMIVSLTGACGLRIVWIFTVFKFLSPTLTTLYISYPVTWVVTALCHIITFIIVRRRFPKDDVVTAT</sequence>
<dbReference type="GO" id="GO:0005886">
    <property type="term" value="C:plasma membrane"/>
    <property type="evidence" value="ECO:0007669"/>
    <property type="project" value="UniProtKB-SubCell"/>
</dbReference>
<dbReference type="GO" id="GO:0015297">
    <property type="term" value="F:antiporter activity"/>
    <property type="evidence" value="ECO:0007669"/>
    <property type="project" value="UniProtKB-KW"/>
</dbReference>
<organism evidence="14 15">
    <name type="scientific">Candidatus Faecivivens stercoripullorum</name>
    <dbReference type="NCBI Taxonomy" id="2840805"/>
    <lineage>
        <taxon>Bacteria</taxon>
        <taxon>Bacillati</taxon>
        <taxon>Bacillota</taxon>
        <taxon>Clostridia</taxon>
        <taxon>Eubacteriales</taxon>
        <taxon>Oscillospiraceae</taxon>
        <taxon>Oscillospiraceae incertae sedis</taxon>
        <taxon>Candidatus Faecivivens</taxon>
    </lineage>
</organism>
<evidence type="ECO:0000313" key="15">
    <source>
        <dbReference type="Proteomes" id="UP000824160"/>
    </source>
</evidence>
<dbReference type="EMBL" id="DVLW01000148">
    <property type="protein sequence ID" value="HIT94594.1"/>
    <property type="molecule type" value="Genomic_DNA"/>
</dbReference>
<feature type="transmembrane region" description="Helical" evidence="13">
    <location>
        <begin position="97"/>
        <end position="118"/>
    </location>
</feature>
<dbReference type="CDD" id="cd13138">
    <property type="entry name" value="MATE_yoeA_like"/>
    <property type="match status" value="1"/>
</dbReference>
<feature type="transmembrane region" description="Helical" evidence="13">
    <location>
        <begin position="353"/>
        <end position="374"/>
    </location>
</feature>
<evidence type="ECO:0000256" key="6">
    <source>
        <dbReference type="ARBA" id="ARBA00022449"/>
    </source>
</evidence>
<evidence type="ECO:0000256" key="2">
    <source>
        <dbReference type="ARBA" id="ARBA00004651"/>
    </source>
</evidence>
<evidence type="ECO:0000256" key="11">
    <source>
        <dbReference type="ARBA" id="ARBA00023136"/>
    </source>
</evidence>
<reference evidence="14" key="2">
    <citation type="journal article" date="2021" name="PeerJ">
        <title>Extensive microbial diversity within the chicken gut microbiome revealed by metagenomics and culture.</title>
        <authorList>
            <person name="Gilroy R."/>
            <person name="Ravi A."/>
            <person name="Getino M."/>
            <person name="Pursley I."/>
            <person name="Horton D.L."/>
            <person name="Alikhan N.F."/>
            <person name="Baker D."/>
            <person name="Gharbi K."/>
            <person name="Hall N."/>
            <person name="Watson M."/>
            <person name="Adriaenssens E.M."/>
            <person name="Foster-Nyarko E."/>
            <person name="Jarju S."/>
            <person name="Secka A."/>
            <person name="Antonio M."/>
            <person name="Oren A."/>
            <person name="Chaudhuri R.R."/>
            <person name="La Ragione R."/>
            <person name="Hildebrand F."/>
            <person name="Pallen M.J."/>
        </authorList>
    </citation>
    <scope>NUCLEOTIDE SEQUENCE</scope>
    <source>
        <strain evidence="14">ChiBcec7-5410</strain>
    </source>
</reference>
<dbReference type="InterPro" id="IPR002528">
    <property type="entry name" value="MATE_fam"/>
</dbReference>
<dbReference type="AlphaFoldDB" id="A0A9D1H8K8"/>
<dbReference type="PANTHER" id="PTHR43298">
    <property type="entry name" value="MULTIDRUG RESISTANCE PROTEIN NORM-RELATED"/>
    <property type="match status" value="1"/>
</dbReference>
<proteinExistence type="inferred from homology"/>
<dbReference type="Proteomes" id="UP000824160">
    <property type="component" value="Unassembled WGS sequence"/>
</dbReference>
<comment type="subcellular location">
    <subcellularLocation>
        <location evidence="2">Cell membrane</location>
        <topology evidence="2">Multi-pass membrane protein</topology>
    </subcellularLocation>
</comment>
<feature type="transmembrane region" description="Helical" evidence="13">
    <location>
        <begin position="422"/>
        <end position="442"/>
    </location>
</feature>
<evidence type="ECO:0000256" key="12">
    <source>
        <dbReference type="ARBA" id="ARBA00031636"/>
    </source>
</evidence>
<keyword evidence="5" id="KW-0813">Transport</keyword>
<evidence type="ECO:0000256" key="9">
    <source>
        <dbReference type="ARBA" id="ARBA00022989"/>
    </source>
</evidence>
<keyword evidence="9 13" id="KW-1133">Transmembrane helix</keyword>
<feature type="transmembrane region" description="Helical" evidence="13">
    <location>
        <begin position="138"/>
        <end position="163"/>
    </location>
</feature>
<gene>
    <name evidence="14" type="ORF">IAC43_05375</name>
</gene>
<feature type="transmembrane region" description="Helical" evidence="13">
    <location>
        <begin position="386"/>
        <end position="410"/>
    </location>
</feature>
<comment type="caution">
    <text evidence="14">The sequence shown here is derived from an EMBL/GenBank/DDBJ whole genome shotgun (WGS) entry which is preliminary data.</text>
</comment>
<evidence type="ECO:0000256" key="7">
    <source>
        <dbReference type="ARBA" id="ARBA00022475"/>
    </source>
</evidence>
<dbReference type="PANTHER" id="PTHR43298:SF2">
    <property type="entry name" value="FMN_FAD EXPORTER YEEO-RELATED"/>
    <property type="match status" value="1"/>
</dbReference>
<accession>A0A9D1H8K8</accession>
<feature type="transmembrane region" description="Helical" evidence="13">
    <location>
        <begin position="65"/>
        <end position="85"/>
    </location>
</feature>
<name>A0A9D1H8K8_9FIRM</name>
<protein>
    <recommendedName>
        <fullName evidence="4">Probable multidrug resistance protein NorM</fullName>
    </recommendedName>
    <alternativeName>
        <fullName evidence="12">Multidrug-efflux transporter</fullName>
    </alternativeName>
</protein>
<evidence type="ECO:0000256" key="13">
    <source>
        <dbReference type="SAM" id="Phobius"/>
    </source>
</evidence>
<dbReference type="PIRSF" id="PIRSF006603">
    <property type="entry name" value="DinF"/>
    <property type="match status" value="1"/>
</dbReference>
<keyword evidence="10" id="KW-0406">Ion transport</keyword>
<keyword evidence="6" id="KW-0050">Antiport</keyword>
<dbReference type="InterPro" id="IPR050222">
    <property type="entry name" value="MATE_MdtK"/>
</dbReference>
<comment type="similarity">
    <text evidence="3">Belongs to the multi antimicrobial extrusion (MATE) (TC 2.A.66.1) family.</text>
</comment>
<feature type="transmembrane region" description="Helical" evidence="13">
    <location>
        <begin position="20"/>
        <end position="45"/>
    </location>
</feature>
<feature type="transmembrane region" description="Helical" evidence="13">
    <location>
        <begin position="238"/>
        <end position="262"/>
    </location>
</feature>
<feature type="transmembrane region" description="Helical" evidence="13">
    <location>
        <begin position="268"/>
        <end position="291"/>
    </location>
</feature>
<evidence type="ECO:0000256" key="1">
    <source>
        <dbReference type="ARBA" id="ARBA00003408"/>
    </source>
</evidence>
<dbReference type="GO" id="GO:0042910">
    <property type="term" value="F:xenobiotic transmembrane transporter activity"/>
    <property type="evidence" value="ECO:0007669"/>
    <property type="project" value="InterPro"/>
</dbReference>
<feature type="transmembrane region" description="Helical" evidence="13">
    <location>
        <begin position="317"/>
        <end position="347"/>
    </location>
</feature>
<evidence type="ECO:0000256" key="10">
    <source>
        <dbReference type="ARBA" id="ARBA00023065"/>
    </source>
</evidence>
<evidence type="ECO:0000256" key="8">
    <source>
        <dbReference type="ARBA" id="ARBA00022692"/>
    </source>
</evidence>
<evidence type="ECO:0000313" key="14">
    <source>
        <dbReference type="EMBL" id="HIT94594.1"/>
    </source>
</evidence>
<evidence type="ECO:0000256" key="3">
    <source>
        <dbReference type="ARBA" id="ARBA00010199"/>
    </source>
</evidence>
<feature type="transmembrane region" description="Helical" evidence="13">
    <location>
        <begin position="170"/>
        <end position="191"/>
    </location>
</feature>
<evidence type="ECO:0000256" key="4">
    <source>
        <dbReference type="ARBA" id="ARBA00020268"/>
    </source>
</evidence>
<keyword evidence="7" id="KW-1003">Cell membrane</keyword>
<dbReference type="Pfam" id="PF01554">
    <property type="entry name" value="MatE"/>
    <property type="match status" value="2"/>
</dbReference>
<keyword evidence="11 13" id="KW-0472">Membrane</keyword>
<keyword evidence="8 13" id="KW-0812">Transmembrane</keyword>
<reference evidence="14" key="1">
    <citation type="submission" date="2020-10" db="EMBL/GenBank/DDBJ databases">
        <authorList>
            <person name="Gilroy R."/>
        </authorList>
    </citation>
    <scope>NUCLEOTIDE SEQUENCE</scope>
    <source>
        <strain evidence="14">ChiBcec7-5410</strain>
    </source>
</reference>
<dbReference type="NCBIfam" id="TIGR00797">
    <property type="entry name" value="matE"/>
    <property type="match status" value="1"/>
</dbReference>
<evidence type="ECO:0000256" key="5">
    <source>
        <dbReference type="ARBA" id="ARBA00022448"/>
    </source>
</evidence>
<feature type="transmembrane region" description="Helical" evidence="13">
    <location>
        <begin position="197"/>
        <end position="217"/>
    </location>
</feature>
<dbReference type="InterPro" id="IPR048279">
    <property type="entry name" value="MdtK-like"/>
</dbReference>
<dbReference type="GO" id="GO:0006811">
    <property type="term" value="P:monoatomic ion transport"/>
    <property type="evidence" value="ECO:0007669"/>
    <property type="project" value="UniProtKB-KW"/>
</dbReference>
<comment type="function">
    <text evidence="1">Multidrug efflux pump.</text>
</comment>